<dbReference type="Pfam" id="PF09229">
    <property type="entry name" value="Aha1_N"/>
    <property type="match status" value="1"/>
</dbReference>
<dbReference type="GeneID" id="94842722"/>
<dbReference type="GO" id="GO:0006457">
    <property type="term" value="P:protein folding"/>
    <property type="evidence" value="ECO:0007669"/>
    <property type="project" value="TreeGrafter"/>
</dbReference>
<comment type="caution">
    <text evidence="3">The sequence shown here is derived from an EMBL/GenBank/DDBJ whole genome shotgun (WGS) entry which is preliminary data.</text>
</comment>
<sequence length="145" mass="16627">MSTWNVGKYHWEEHSANAWAKTRLNELVNEISIEGWEFSDSSFKSIHAARTIRKAKEIRTFEIIFEVKFKFNGMNGKIEFPDISEDAADFPEEWEALLTFTGTSNDKSAAEKKVVRSAAEKDVIPAYRKAFATWVEEFKAIPSAE</sequence>
<dbReference type="EMBL" id="MLAK01000906">
    <property type="protein sequence ID" value="OHT01556.1"/>
    <property type="molecule type" value="Genomic_DNA"/>
</dbReference>
<evidence type="ECO:0000313" key="4">
    <source>
        <dbReference type="Proteomes" id="UP000179807"/>
    </source>
</evidence>
<dbReference type="PANTHER" id="PTHR13009">
    <property type="entry name" value="HEAT SHOCK PROTEIN 90 HSP90 CO-CHAPERONE AHA-1"/>
    <property type="match status" value="1"/>
</dbReference>
<accession>A0A1J4JVK0</accession>
<name>A0A1J4JVK0_9EUKA</name>
<reference evidence="3" key="1">
    <citation type="submission" date="2016-10" db="EMBL/GenBank/DDBJ databases">
        <authorList>
            <person name="Benchimol M."/>
            <person name="Almeida L.G."/>
            <person name="Vasconcelos A.T."/>
            <person name="Perreira-Neves A."/>
            <person name="Rosa I.A."/>
            <person name="Tasca T."/>
            <person name="Bogo M.R."/>
            <person name="de Souza W."/>
        </authorList>
    </citation>
    <scope>NUCLEOTIDE SEQUENCE [LARGE SCALE GENOMIC DNA]</scope>
    <source>
        <strain evidence="3">K</strain>
    </source>
</reference>
<keyword evidence="4" id="KW-1185">Reference proteome</keyword>
<dbReference type="VEuPathDB" id="TrichDB:TRFO_31599"/>
<gene>
    <name evidence="3" type="ORF">TRFO_31599</name>
</gene>
<proteinExistence type="inferred from homology"/>
<dbReference type="GO" id="GO:0001671">
    <property type="term" value="F:ATPase activator activity"/>
    <property type="evidence" value="ECO:0007669"/>
    <property type="project" value="InterPro"/>
</dbReference>
<protein>
    <recommendedName>
        <fullName evidence="2">Activator of Hsp90 ATPase AHSA1-like N-terminal domain-containing protein</fullName>
    </recommendedName>
</protein>
<comment type="similarity">
    <text evidence="1">Belongs to the AHA1 family.</text>
</comment>
<evidence type="ECO:0000259" key="2">
    <source>
        <dbReference type="Pfam" id="PF09229"/>
    </source>
</evidence>
<dbReference type="InterPro" id="IPR015310">
    <property type="entry name" value="AHSA1-like_N"/>
</dbReference>
<dbReference type="SUPFAM" id="SSF103111">
    <property type="entry name" value="Activator of Hsp90 ATPase, Aha1"/>
    <property type="match status" value="1"/>
</dbReference>
<dbReference type="PANTHER" id="PTHR13009:SF22">
    <property type="entry name" value="LD43819P"/>
    <property type="match status" value="1"/>
</dbReference>
<dbReference type="OrthoDB" id="567237at2759"/>
<evidence type="ECO:0000256" key="1">
    <source>
        <dbReference type="ARBA" id="ARBA00006817"/>
    </source>
</evidence>
<dbReference type="GO" id="GO:0005829">
    <property type="term" value="C:cytosol"/>
    <property type="evidence" value="ECO:0007669"/>
    <property type="project" value="TreeGrafter"/>
</dbReference>
<dbReference type="AlphaFoldDB" id="A0A1J4JVK0"/>
<dbReference type="InterPro" id="IPR036338">
    <property type="entry name" value="Aha1"/>
</dbReference>
<dbReference type="RefSeq" id="XP_068354692.1">
    <property type="nucleotide sequence ID" value="XM_068508018.1"/>
</dbReference>
<organism evidence="3 4">
    <name type="scientific">Tritrichomonas foetus</name>
    <dbReference type="NCBI Taxonomy" id="1144522"/>
    <lineage>
        <taxon>Eukaryota</taxon>
        <taxon>Metamonada</taxon>
        <taxon>Parabasalia</taxon>
        <taxon>Tritrichomonadida</taxon>
        <taxon>Tritrichomonadidae</taxon>
        <taxon>Tritrichomonas</taxon>
    </lineage>
</organism>
<dbReference type="Proteomes" id="UP000179807">
    <property type="component" value="Unassembled WGS sequence"/>
</dbReference>
<dbReference type="GO" id="GO:0051087">
    <property type="term" value="F:protein-folding chaperone binding"/>
    <property type="evidence" value="ECO:0007669"/>
    <property type="project" value="InterPro"/>
</dbReference>
<dbReference type="Gene3D" id="3.15.10.20">
    <property type="entry name" value="Activator of Hsp90 ATPase Aha1, N-terminal domain"/>
    <property type="match status" value="1"/>
</dbReference>
<feature type="domain" description="Activator of Hsp90 ATPase AHSA1-like N-terminal" evidence="2">
    <location>
        <begin position="15"/>
        <end position="139"/>
    </location>
</feature>
<evidence type="ECO:0000313" key="3">
    <source>
        <dbReference type="EMBL" id="OHT01556.1"/>
    </source>
</evidence>